<dbReference type="RefSeq" id="WP_147114420.1">
    <property type="nucleotide sequence ID" value="NZ_BJVJ01000090.1"/>
</dbReference>
<comment type="caution">
    <text evidence="3">The sequence shown here is derived from an EMBL/GenBank/DDBJ whole genome shotgun (WGS) entry which is preliminary data.</text>
</comment>
<gene>
    <name evidence="3" type="ORF">PSU4_53880</name>
</gene>
<dbReference type="AlphaFoldDB" id="A0A511DRR3"/>
<evidence type="ECO:0000256" key="1">
    <source>
        <dbReference type="ARBA" id="ARBA00007100"/>
    </source>
</evidence>
<protein>
    <recommendedName>
        <fullName evidence="2">Protein SirB1 N-terminal domain-containing protein</fullName>
    </recommendedName>
</protein>
<organism evidence="3 4">
    <name type="scientific">Pseudonocardia sulfidoxydans NBRC 16205</name>
    <dbReference type="NCBI Taxonomy" id="1223511"/>
    <lineage>
        <taxon>Bacteria</taxon>
        <taxon>Bacillati</taxon>
        <taxon>Actinomycetota</taxon>
        <taxon>Actinomycetes</taxon>
        <taxon>Pseudonocardiales</taxon>
        <taxon>Pseudonocardiaceae</taxon>
        <taxon>Pseudonocardia</taxon>
    </lineage>
</organism>
<feature type="domain" description="Protein SirB1 N-terminal" evidence="2">
    <location>
        <begin position="54"/>
        <end position="181"/>
    </location>
</feature>
<accession>A0A511DRR3</accession>
<reference evidence="3 4" key="1">
    <citation type="submission" date="2019-07" db="EMBL/GenBank/DDBJ databases">
        <title>Whole genome shotgun sequence of Pseudonocardia sulfidoxydans NBRC 16205.</title>
        <authorList>
            <person name="Hosoyama A."/>
            <person name="Uohara A."/>
            <person name="Ohji S."/>
            <person name="Ichikawa N."/>
        </authorList>
    </citation>
    <scope>NUCLEOTIDE SEQUENCE [LARGE SCALE GENOMIC DNA]</scope>
    <source>
        <strain evidence="3 4">NBRC 16205</strain>
    </source>
</reference>
<name>A0A511DRR3_9PSEU</name>
<dbReference type="PANTHER" id="PTHR31350">
    <property type="entry name" value="SI:DKEY-261L7.2"/>
    <property type="match status" value="1"/>
</dbReference>
<keyword evidence="4" id="KW-1185">Reference proteome</keyword>
<dbReference type="Pfam" id="PF13369">
    <property type="entry name" value="Transglut_core2"/>
    <property type="match status" value="1"/>
</dbReference>
<dbReference type="PANTHER" id="PTHR31350:SF21">
    <property type="entry name" value="F-BOX ONLY PROTEIN 21"/>
    <property type="match status" value="1"/>
</dbReference>
<proteinExistence type="inferred from homology"/>
<comment type="similarity">
    <text evidence="1">Belongs to the UPF0162 family.</text>
</comment>
<dbReference type="OrthoDB" id="232498at2"/>
<dbReference type="InterPro" id="IPR032698">
    <property type="entry name" value="SirB1_N"/>
</dbReference>
<evidence type="ECO:0000313" key="3">
    <source>
        <dbReference type="EMBL" id="GEL26434.1"/>
    </source>
</evidence>
<evidence type="ECO:0000313" key="4">
    <source>
        <dbReference type="Proteomes" id="UP000321685"/>
    </source>
</evidence>
<dbReference type="EMBL" id="BJVJ01000090">
    <property type="protein sequence ID" value="GEL26434.1"/>
    <property type="molecule type" value="Genomic_DNA"/>
</dbReference>
<evidence type="ECO:0000259" key="2">
    <source>
        <dbReference type="Pfam" id="PF13369"/>
    </source>
</evidence>
<dbReference type="Proteomes" id="UP000321685">
    <property type="component" value="Unassembled WGS sequence"/>
</dbReference>
<sequence length="269" mass="29176">MDPVARFGALVGRGEPDLDVGALAVAAGAHPGLDPDRWLAELDRLAAAVPAGSGLPGLLESLFEVEGFRGNTEDYYDPRNSLLPHVLRRRTGIPITLAVVAIEVGRRVGVELEGVGMPGHFLVRDKASGVHIDVFGGGRTLDDTECEQLFRATTGAAQGSVPFHRDLLPRVSNRQILVRILENLRGVYGRRRRPADLEWVLRMRLTFPGPAETAVPLLTDLAEALGSQARWPEAARILRKAADDTDAPLEVAQRDALRDKARSLLANLN</sequence>